<dbReference type="GO" id="GO:0005739">
    <property type="term" value="C:mitochondrion"/>
    <property type="evidence" value="ECO:0007669"/>
    <property type="project" value="UniProtKB-SubCell"/>
</dbReference>
<dbReference type="GO" id="GO:0016872">
    <property type="term" value="F:intramolecular lyase activity"/>
    <property type="evidence" value="ECO:0007669"/>
    <property type="project" value="InterPro"/>
</dbReference>
<proteinExistence type="inferred from homology"/>
<comment type="similarity">
    <text evidence="2">Belongs to the AIM18/AIM46 family.</text>
</comment>
<organism evidence="7 8">
    <name type="scientific">Saccharomycopsis crataegensis</name>
    <dbReference type="NCBI Taxonomy" id="43959"/>
    <lineage>
        <taxon>Eukaryota</taxon>
        <taxon>Fungi</taxon>
        <taxon>Dikarya</taxon>
        <taxon>Ascomycota</taxon>
        <taxon>Saccharomycotina</taxon>
        <taxon>Saccharomycetes</taxon>
        <taxon>Saccharomycopsidaceae</taxon>
        <taxon>Saccharomycopsis</taxon>
    </lineage>
</organism>
<evidence type="ECO:0000256" key="3">
    <source>
        <dbReference type="ARBA" id="ARBA00018755"/>
    </source>
</evidence>
<evidence type="ECO:0000256" key="4">
    <source>
        <dbReference type="ARBA" id="ARBA00022946"/>
    </source>
</evidence>
<dbReference type="EMBL" id="BTFZ01000011">
    <property type="protein sequence ID" value="GMM36341.1"/>
    <property type="molecule type" value="Genomic_DNA"/>
</dbReference>
<dbReference type="InterPro" id="IPR036298">
    <property type="entry name" value="Chalcone_isomerase_sf"/>
</dbReference>
<evidence type="ECO:0000313" key="7">
    <source>
        <dbReference type="EMBL" id="GMM36341.1"/>
    </source>
</evidence>
<dbReference type="Pfam" id="PF16035">
    <property type="entry name" value="Chalcone_2"/>
    <property type="match status" value="1"/>
</dbReference>
<dbReference type="SUPFAM" id="SSF54626">
    <property type="entry name" value="Chalcone isomerase"/>
    <property type="match status" value="1"/>
</dbReference>
<comment type="subcellular location">
    <subcellularLocation>
        <location evidence="1">Mitochondrion</location>
    </subcellularLocation>
</comment>
<evidence type="ECO:0000256" key="1">
    <source>
        <dbReference type="ARBA" id="ARBA00004173"/>
    </source>
</evidence>
<dbReference type="Proteomes" id="UP001360560">
    <property type="component" value="Unassembled WGS sequence"/>
</dbReference>
<dbReference type="RefSeq" id="XP_064853337.1">
    <property type="nucleotide sequence ID" value="XM_064997265.1"/>
</dbReference>
<gene>
    <name evidence="7" type="ORF">DASC09_036660</name>
</gene>
<keyword evidence="8" id="KW-1185">Reference proteome</keyword>
<keyword evidence="5" id="KW-0496">Mitochondrion</keyword>
<dbReference type="PANTHER" id="PTHR47284:SF3">
    <property type="entry name" value="FATTY-ACID-BINDING PROTEIN 2"/>
    <property type="match status" value="1"/>
</dbReference>
<dbReference type="Gene3D" id="3.50.70.10">
    <property type="match status" value="1"/>
</dbReference>
<protein>
    <recommendedName>
        <fullName evidence="3">Altered inheritance of mitochondria protein 18, mitochondrial</fullName>
    </recommendedName>
</protein>
<keyword evidence="4" id="KW-0809">Transit peptide</keyword>
<evidence type="ECO:0000313" key="8">
    <source>
        <dbReference type="Proteomes" id="UP001360560"/>
    </source>
</evidence>
<evidence type="ECO:0000256" key="2">
    <source>
        <dbReference type="ARBA" id="ARBA00009111"/>
    </source>
</evidence>
<name>A0AAV5QNQ2_9ASCO</name>
<dbReference type="AlphaFoldDB" id="A0AAV5QNQ2"/>
<dbReference type="GeneID" id="90074316"/>
<sequence>MFTKTFLRNASSGINRGFHTYSFKSMPSVARKPAFLTGFIGASITTFAAYESFKYYWPHSTYVSLESPVYSSSISNLEDTIVVDKSINSFPTTLVSPEDGQTKFSLIGYGNRKVTFLQFSVYGLGIYIANEDVAKIPEVLNSKYLSEVFIDKHDPSLSHADNLALALKDPETSEVLINNLLDANIRFLIRIVPLRDTDFNHLRDGFVKSCVRNRLVKSSAPDNLNSGIDEIRVIFKKYRSKCPKNHVFLVETDKEGKTSFIYENLGKHPEQKKVEEVVYLGTVQETVISKALLLNYFAGAKPISNDARKKCIDEILRVV</sequence>
<feature type="domain" description="Chalcone isomerase" evidence="6">
    <location>
        <begin position="102"/>
        <end position="312"/>
    </location>
</feature>
<accession>A0AAV5QNQ2</accession>
<comment type="caution">
    <text evidence="7">The sequence shown here is derived from an EMBL/GenBank/DDBJ whole genome shotgun (WGS) entry which is preliminary data.</text>
</comment>
<evidence type="ECO:0000259" key="6">
    <source>
        <dbReference type="Pfam" id="PF16035"/>
    </source>
</evidence>
<reference evidence="7 8" key="1">
    <citation type="journal article" date="2023" name="Elife">
        <title>Identification of key yeast species and microbe-microbe interactions impacting larval growth of Drosophila in the wild.</title>
        <authorList>
            <person name="Mure A."/>
            <person name="Sugiura Y."/>
            <person name="Maeda R."/>
            <person name="Honda K."/>
            <person name="Sakurai N."/>
            <person name="Takahashi Y."/>
            <person name="Watada M."/>
            <person name="Katoh T."/>
            <person name="Gotoh A."/>
            <person name="Gotoh Y."/>
            <person name="Taniguchi I."/>
            <person name="Nakamura K."/>
            <person name="Hayashi T."/>
            <person name="Katayama T."/>
            <person name="Uemura T."/>
            <person name="Hattori Y."/>
        </authorList>
    </citation>
    <scope>NUCLEOTIDE SEQUENCE [LARGE SCALE GENOMIC DNA]</scope>
    <source>
        <strain evidence="7 8">SC-9</strain>
    </source>
</reference>
<dbReference type="InterPro" id="IPR016087">
    <property type="entry name" value="Chalcone_isomerase"/>
</dbReference>
<dbReference type="InterPro" id="IPR016088">
    <property type="entry name" value="Chalcone_isomerase_3-sand"/>
</dbReference>
<dbReference type="PANTHER" id="PTHR47284">
    <property type="entry name" value="FATTY-ACID-BINDING PROTEIN 2"/>
    <property type="match status" value="1"/>
</dbReference>
<evidence type="ECO:0000256" key="5">
    <source>
        <dbReference type="ARBA" id="ARBA00023128"/>
    </source>
</evidence>